<feature type="domain" description="DUF4062" evidence="2">
    <location>
        <begin position="6"/>
        <end position="87"/>
    </location>
</feature>
<name>A0A5R8ZED3_9PSED</name>
<dbReference type="InterPro" id="IPR025139">
    <property type="entry name" value="DUF4062"/>
</dbReference>
<evidence type="ECO:0000259" key="2">
    <source>
        <dbReference type="Pfam" id="PF13271"/>
    </source>
</evidence>
<keyword evidence="4" id="KW-1185">Reference proteome</keyword>
<evidence type="ECO:0000313" key="3">
    <source>
        <dbReference type="EMBL" id="TLP63645.1"/>
    </source>
</evidence>
<reference evidence="3 4" key="1">
    <citation type="submission" date="2019-05" db="EMBL/GenBank/DDBJ databases">
        <title>Pseudomonas sp. SC006 isolated from lettuce that can produce HBGAs.</title>
        <authorList>
            <person name="Wang D."/>
            <person name="Liao N."/>
            <person name="Liu D."/>
            <person name="Zhang Z."/>
            <person name="Zou S."/>
        </authorList>
    </citation>
    <scope>NUCLEOTIDE SEQUENCE [LARGE SCALE GENOMIC DNA]</scope>
    <source>
        <strain evidence="3 4">SC006</strain>
    </source>
</reference>
<dbReference type="OrthoDB" id="72299at2"/>
<evidence type="ECO:0000256" key="1">
    <source>
        <dbReference type="SAM" id="Coils"/>
    </source>
</evidence>
<protein>
    <submittedName>
        <fullName evidence="3">DUF4062 domain-containing protein</fullName>
    </submittedName>
</protein>
<feature type="coiled-coil region" evidence="1">
    <location>
        <begin position="169"/>
        <end position="196"/>
    </location>
</feature>
<dbReference type="Pfam" id="PF13271">
    <property type="entry name" value="DUF4062"/>
    <property type="match status" value="1"/>
</dbReference>
<gene>
    <name evidence="3" type="ORF">FEM01_06210</name>
</gene>
<dbReference type="Proteomes" id="UP000309819">
    <property type="component" value="Unassembled WGS sequence"/>
</dbReference>
<keyword evidence="1" id="KW-0175">Coiled coil</keyword>
<dbReference type="AlphaFoldDB" id="A0A5R8ZED3"/>
<dbReference type="EMBL" id="VAUO01000002">
    <property type="protein sequence ID" value="TLP63645.1"/>
    <property type="molecule type" value="Genomic_DNA"/>
</dbReference>
<comment type="caution">
    <text evidence="3">The sequence shown here is derived from an EMBL/GenBank/DDBJ whole genome shotgun (WGS) entry which is preliminary data.</text>
</comment>
<accession>A0A5R8ZED3</accession>
<sequence>MERRHQVFVSSTYEDLREERHEVIQALLELDCIPAGMELFPATDEDQWSLIKRVIDECDYYIIIVGGRYGSIGPQGISYTEQEYQYALETGKPIIAFLHKTPANITAAKTETSAESKVLLEKFRILTQKKMCKYWETSAELGSVVSRSLVRLIKTHPMPGWVRADKAAASLAAEEVLRLRKIIDDLEEQLNKSALEIPDGVSELAQGDENFPVVFEFNADDENGEIWTFTRTIRISWNDIFEDIGALMLDGISDHEYQVGLNKIIESDYVDSTQMKNDEELKGYDDLRYFSIDWRDEQTIKIQFKALGFTEYHSETSKWRLTPHGSTMLLKLRAIPKGLFEVDEEFDDISETSNRTEIEEATSQ</sequence>
<organism evidence="3 4">
    <name type="scientific">Pseudomonas mosselii</name>
    <dbReference type="NCBI Taxonomy" id="78327"/>
    <lineage>
        <taxon>Bacteria</taxon>
        <taxon>Pseudomonadati</taxon>
        <taxon>Pseudomonadota</taxon>
        <taxon>Gammaproteobacteria</taxon>
        <taxon>Pseudomonadales</taxon>
        <taxon>Pseudomonadaceae</taxon>
        <taxon>Pseudomonas</taxon>
    </lineage>
</organism>
<evidence type="ECO:0000313" key="4">
    <source>
        <dbReference type="Proteomes" id="UP000309819"/>
    </source>
</evidence>
<proteinExistence type="predicted"/>